<dbReference type="EMBL" id="JBANQN010000011">
    <property type="protein sequence ID" value="KAK6776006.1"/>
    <property type="molecule type" value="Genomic_DNA"/>
</dbReference>
<gene>
    <name evidence="3" type="ORF">RDI58_027007</name>
</gene>
<dbReference type="PANTHER" id="PTHR35218:SF7">
    <property type="entry name" value="ENDONUCLEASE_EXONUCLEASE_PHOSPHATASE"/>
    <property type="match status" value="1"/>
</dbReference>
<dbReference type="SUPFAM" id="SSF56219">
    <property type="entry name" value="DNase I-like"/>
    <property type="match status" value="1"/>
</dbReference>
<dbReference type="Proteomes" id="UP001371456">
    <property type="component" value="Unassembled WGS sequence"/>
</dbReference>
<keyword evidence="4" id="KW-1185">Reference proteome</keyword>
<proteinExistence type="predicted"/>
<dbReference type="InterPro" id="IPR005135">
    <property type="entry name" value="Endo/exonuclease/phosphatase"/>
</dbReference>
<dbReference type="InterPro" id="IPR036691">
    <property type="entry name" value="Endo/exonu/phosph_ase_sf"/>
</dbReference>
<evidence type="ECO:0000313" key="3">
    <source>
        <dbReference type="EMBL" id="KAK6776006.1"/>
    </source>
</evidence>
<reference evidence="3 4" key="1">
    <citation type="submission" date="2024-02" db="EMBL/GenBank/DDBJ databases">
        <title>de novo genome assembly of Solanum bulbocastanum strain 11H21.</title>
        <authorList>
            <person name="Hosaka A.J."/>
        </authorList>
    </citation>
    <scope>NUCLEOTIDE SEQUENCE [LARGE SCALE GENOMIC DNA]</scope>
    <source>
        <tissue evidence="3">Young leaves</tissue>
    </source>
</reference>
<evidence type="ECO:0000256" key="1">
    <source>
        <dbReference type="SAM" id="MobiDB-lite"/>
    </source>
</evidence>
<comment type="caution">
    <text evidence="3">The sequence shown here is derived from an EMBL/GenBank/DDBJ whole genome shotgun (WGS) entry which is preliminary data.</text>
</comment>
<organism evidence="3 4">
    <name type="scientific">Solanum bulbocastanum</name>
    <name type="common">Wild potato</name>
    <dbReference type="NCBI Taxonomy" id="147425"/>
    <lineage>
        <taxon>Eukaryota</taxon>
        <taxon>Viridiplantae</taxon>
        <taxon>Streptophyta</taxon>
        <taxon>Embryophyta</taxon>
        <taxon>Tracheophyta</taxon>
        <taxon>Spermatophyta</taxon>
        <taxon>Magnoliopsida</taxon>
        <taxon>eudicotyledons</taxon>
        <taxon>Gunneridae</taxon>
        <taxon>Pentapetalae</taxon>
        <taxon>asterids</taxon>
        <taxon>lamiids</taxon>
        <taxon>Solanales</taxon>
        <taxon>Solanaceae</taxon>
        <taxon>Solanoideae</taxon>
        <taxon>Solaneae</taxon>
        <taxon>Solanum</taxon>
    </lineage>
</organism>
<accession>A0AAN8Y1R4</accession>
<evidence type="ECO:0000313" key="4">
    <source>
        <dbReference type="Proteomes" id="UP001371456"/>
    </source>
</evidence>
<dbReference type="GO" id="GO:0003824">
    <property type="term" value="F:catalytic activity"/>
    <property type="evidence" value="ECO:0007669"/>
    <property type="project" value="InterPro"/>
</dbReference>
<feature type="region of interest" description="Disordered" evidence="1">
    <location>
        <begin position="1"/>
        <end position="42"/>
    </location>
</feature>
<feature type="domain" description="Endonuclease/exonuclease/phosphatase" evidence="2">
    <location>
        <begin position="138"/>
        <end position="210"/>
    </location>
</feature>
<dbReference type="AlphaFoldDB" id="A0AAN8Y1R4"/>
<protein>
    <recommendedName>
        <fullName evidence="2">Endonuclease/exonuclease/phosphatase domain-containing protein</fullName>
    </recommendedName>
</protein>
<evidence type="ECO:0000259" key="2">
    <source>
        <dbReference type="Pfam" id="PF03372"/>
    </source>
</evidence>
<sequence>MKRKDQDMSDQESDILIRSTKKQKEEMATIKNSKPSFSSPASTIATKLSTWPSSVGSNDRDSNLYLTPSIIPKPYKSPDPFRHELLDPKHTSLVNLSHAVQVSHTTMEELTNTLLNQIYPTPLPISIEERLTGSLIRGARNADFKRNLQALIDLNNPTILALTETKMEDHDNLLQTLEYIVVIQVPDLGYSGGIALFWKSSKITIKFFILTDQEIHSTIEVSSKTSKFFFQ</sequence>
<dbReference type="Pfam" id="PF03372">
    <property type="entry name" value="Exo_endo_phos"/>
    <property type="match status" value="1"/>
</dbReference>
<dbReference type="PANTHER" id="PTHR35218">
    <property type="entry name" value="RNASE H DOMAIN-CONTAINING PROTEIN"/>
    <property type="match status" value="1"/>
</dbReference>
<dbReference type="Gene3D" id="3.60.10.10">
    <property type="entry name" value="Endonuclease/exonuclease/phosphatase"/>
    <property type="match status" value="1"/>
</dbReference>
<feature type="compositionally biased region" description="Polar residues" evidence="1">
    <location>
        <begin position="30"/>
        <end position="42"/>
    </location>
</feature>
<name>A0AAN8Y1R4_SOLBU</name>